<evidence type="ECO:0000256" key="1">
    <source>
        <dbReference type="ARBA" id="ARBA00022741"/>
    </source>
</evidence>
<reference evidence="7" key="1">
    <citation type="submission" date="2016-04" db="EMBL/GenBank/DDBJ databases">
        <authorList>
            <person name="Evans L.H."/>
            <person name="Alamgir A."/>
            <person name="Owens N."/>
            <person name="Weber N.D."/>
            <person name="Virtaneva K."/>
            <person name="Barbian K."/>
            <person name="Babar A."/>
            <person name="Rosenke K."/>
        </authorList>
    </citation>
    <scope>NUCLEOTIDE SEQUENCE</scope>
    <source>
        <strain evidence="7">92-2</strain>
    </source>
</reference>
<protein>
    <submittedName>
        <fullName evidence="7">Helicase domain-containing protein</fullName>
    </submittedName>
</protein>
<dbReference type="PROSITE" id="PS51192">
    <property type="entry name" value="HELICASE_ATP_BIND_1"/>
    <property type="match status" value="1"/>
</dbReference>
<dbReference type="Gene3D" id="3.40.50.10810">
    <property type="entry name" value="Tandem AAA-ATPase domain"/>
    <property type="match status" value="1"/>
</dbReference>
<gene>
    <name evidence="7" type="ORF">KM92DES2_12851</name>
</gene>
<dbReference type="InterPro" id="IPR038718">
    <property type="entry name" value="SNF2-like_sf"/>
</dbReference>
<dbReference type="InterPro" id="IPR027417">
    <property type="entry name" value="P-loop_NTPase"/>
</dbReference>
<evidence type="ECO:0000256" key="2">
    <source>
        <dbReference type="ARBA" id="ARBA00022801"/>
    </source>
</evidence>
<proteinExistence type="predicted"/>
<dbReference type="RefSeq" id="WP_296936939.1">
    <property type="nucleotide sequence ID" value="NZ_LT598928.1"/>
</dbReference>
<dbReference type="GO" id="GO:0005524">
    <property type="term" value="F:ATP binding"/>
    <property type="evidence" value="ECO:0007669"/>
    <property type="project" value="UniProtKB-KW"/>
</dbReference>
<evidence type="ECO:0000259" key="6">
    <source>
        <dbReference type="PROSITE" id="PS51194"/>
    </source>
</evidence>
<dbReference type="AlphaFoldDB" id="A0A212KE47"/>
<keyword evidence="3 7" id="KW-0347">Helicase</keyword>
<dbReference type="Pfam" id="PF00176">
    <property type="entry name" value="SNF2-rel_dom"/>
    <property type="match status" value="1"/>
</dbReference>
<dbReference type="PANTHER" id="PTHR45766:SF6">
    <property type="entry name" value="SWI_SNF-RELATED MATRIX-ASSOCIATED ACTIN-DEPENDENT REGULATOR OF CHROMATIN SUBFAMILY A-LIKE PROTEIN 1"/>
    <property type="match status" value="1"/>
</dbReference>
<dbReference type="Pfam" id="PF00271">
    <property type="entry name" value="Helicase_C"/>
    <property type="match status" value="1"/>
</dbReference>
<name>A0A212KE47_9BACT</name>
<feature type="domain" description="Helicase ATP-binding" evidence="5">
    <location>
        <begin position="306"/>
        <end position="494"/>
    </location>
</feature>
<evidence type="ECO:0000313" key="7">
    <source>
        <dbReference type="EMBL" id="SBW10000.1"/>
    </source>
</evidence>
<accession>A0A212KE47</accession>
<dbReference type="SUPFAM" id="SSF52540">
    <property type="entry name" value="P-loop containing nucleoside triphosphate hydrolases"/>
    <property type="match status" value="2"/>
</dbReference>
<evidence type="ECO:0000256" key="4">
    <source>
        <dbReference type="ARBA" id="ARBA00022840"/>
    </source>
</evidence>
<dbReference type="GO" id="GO:0016787">
    <property type="term" value="F:hydrolase activity"/>
    <property type="evidence" value="ECO:0007669"/>
    <property type="project" value="UniProtKB-KW"/>
</dbReference>
<dbReference type="CDD" id="cd18011">
    <property type="entry name" value="DEXDc_RapA"/>
    <property type="match status" value="1"/>
</dbReference>
<dbReference type="Gene3D" id="3.40.50.300">
    <property type="entry name" value="P-loop containing nucleotide triphosphate hydrolases"/>
    <property type="match status" value="1"/>
</dbReference>
<evidence type="ECO:0000256" key="3">
    <source>
        <dbReference type="ARBA" id="ARBA00022806"/>
    </source>
</evidence>
<dbReference type="InterPro" id="IPR049730">
    <property type="entry name" value="SNF2/RAD54-like_C"/>
</dbReference>
<dbReference type="InterPro" id="IPR001650">
    <property type="entry name" value="Helicase_C-like"/>
</dbReference>
<evidence type="ECO:0000259" key="5">
    <source>
        <dbReference type="PROSITE" id="PS51192"/>
    </source>
</evidence>
<dbReference type="SMART" id="SM00487">
    <property type="entry name" value="DEXDc"/>
    <property type="match status" value="1"/>
</dbReference>
<dbReference type="InterPro" id="IPR014001">
    <property type="entry name" value="Helicase_ATP-bd"/>
</dbReference>
<dbReference type="InterPro" id="IPR057342">
    <property type="entry name" value="DEXDc_RapA"/>
</dbReference>
<dbReference type="CDD" id="cd09179">
    <property type="entry name" value="PLDc_N_DEXD_a"/>
    <property type="match status" value="1"/>
</dbReference>
<keyword evidence="2" id="KW-0378">Hydrolase</keyword>
<dbReference type="InterPro" id="IPR000330">
    <property type="entry name" value="SNF2_N"/>
</dbReference>
<dbReference type="EMBL" id="FLUP01000001">
    <property type="protein sequence ID" value="SBW10000.1"/>
    <property type="molecule type" value="Genomic_DNA"/>
</dbReference>
<dbReference type="GO" id="GO:0004386">
    <property type="term" value="F:helicase activity"/>
    <property type="evidence" value="ECO:0007669"/>
    <property type="project" value="UniProtKB-KW"/>
</dbReference>
<keyword evidence="4" id="KW-0067">ATP-binding</keyword>
<dbReference type="SMART" id="SM00490">
    <property type="entry name" value="HELICc"/>
    <property type="match status" value="1"/>
</dbReference>
<dbReference type="PROSITE" id="PS51194">
    <property type="entry name" value="HELICASE_CTER"/>
    <property type="match status" value="1"/>
</dbReference>
<feature type="domain" description="Helicase C-terminal" evidence="6">
    <location>
        <begin position="748"/>
        <end position="921"/>
    </location>
</feature>
<sequence length="1042" mass="116895">MSILQDHAWLCKYTPSTGNLITQFYIPALSCAVRYDRTTGYFCAESLAAASTGVEELVRNGGHMRLVVGCTLEEDEVRAIQRGESLRQTLDAKLLQIPFTATSQPLHNALELLAWMVANGFLQVKVAVPCNQITRQPCAGCGIFHEKAGIIEDKTGDRLVFNGSLNETLAGWASNNWDSFHVYCSWRDDAAHLDADEASFQKLWADKEPSALIFELGEAVRKNLLQFLPAENNLPVRLAHQENTSCAAPEPELQQEAEAPSAVEDIFTQTWEFIRKAPTLPDGGELVGEATAAITPWPHQVQAFTRMYQHWPPRLLIADEVGLGKTIQAGLVIRQAWLSGKAKRILILAPKAVLHQWQLELREKFNINVPIFEGGCLFWYPSPALQGKNKLPVDDTAWHQQPILLASSHLMRRKDRTRQLLEDATPWDLVILDEAHHARRKGGVKDAAHNVPNQLLRLMRGLKDKTQGLVLLTATPMQVHPLEVWDLLSLLGLPTEWTADAFLKFFECAAAPAPDEGILVFMSRLFRAIEHHFHQISFEEALRREPEQRSIRTKKVLKALREGAVTPLKMLNIEERRYALRLMQSWSPTRQLISRNTRELLRQYHKAGKLSANIATREVVDYLVELSSAERTLYEAVEDYIATTYNRASKDERIAVGFVMTIYRRRLASSFFALARTLQNRQEALGSENSIKLGSLEDFPDDDLAEDELDSDAASDLERKALQQEEAEDITILRQAIQKLPTDSKARSLLEVITTLQAQGYKQVIIFTQYTDSLDFLRKVIANEQGVKSILCFSGRGGERWNSGQWESISREKTKELFRAGAAEILLCTDAAAEGLNFQFCGALVNYDMPWNPMKVEQRIGRIDRLGQAFSKIRIINLMYADTVETDVYSALRERIGLFGTFVGKLQPILSKLPKAFGELAVQSRAQQEAARDQAIAAIATEIQEQERTGFDLDEITSAELEMPPRPIPAYDLAWLNTVLTNSALLPPGYEALPLAGGKDFKYLIPGSPAPIRVTTDPAFYEAHAESVELWSPGNPAFPPLS</sequence>
<organism evidence="7">
    <name type="scientific">uncultured Desulfovibrio sp</name>
    <dbReference type="NCBI Taxonomy" id="167968"/>
    <lineage>
        <taxon>Bacteria</taxon>
        <taxon>Pseudomonadati</taxon>
        <taxon>Thermodesulfobacteriota</taxon>
        <taxon>Desulfovibrionia</taxon>
        <taxon>Desulfovibrionales</taxon>
        <taxon>Desulfovibrionaceae</taxon>
        <taxon>Desulfovibrio</taxon>
        <taxon>environmental samples</taxon>
    </lineage>
</organism>
<dbReference type="CDD" id="cd18793">
    <property type="entry name" value="SF2_C_SNF"/>
    <property type="match status" value="1"/>
</dbReference>
<dbReference type="PANTHER" id="PTHR45766">
    <property type="entry name" value="DNA ANNEALING HELICASE AND ENDONUCLEASE ZRANB3 FAMILY MEMBER"/>
    <property type="match status" value="1"/>
</dbReference>
<keyword evidence="1" id="KW-0547">Nucleotide-binding</keyword>